<gene>
    <name evidence="2" type="ORF">AVEN_121802_1</name>
    <name evidence="3" type="ORF">AVEN_145810_1</name>
    <name evidence="4" type="ORF">AVEN_217436_1</name>
    <name evidence="1" type="ORF">AVEN_35469_1</name>
</gene>
<protein>
    <submittedName>
        <fullName evidence="1">Uncharacterized protein</fullName>
    </submittedName>
</protein>
<evidence type="ECO:0000313" key="4">
    <source>
        <dbReference type="EMBL" id="GBN45671.1"/>
    </source>
</evidence>
<evidence type="ECO:0000313" key="3">
    <source>
        <dbReference type="EMBL" id="GBN45644.1"/>
    </source>
</evidence>
<dbReference type="AlphaFoldDB" id="A0A4Y2P6E2"/>
<dbReference type="EMBL" id="BGPR01212743">
    <property type="protein sequence ID" value="GBN45644.1"/>
    <property type="molecule type" value="Genomic_DNA"/>
</dbReference>
<reference evidence="1 5" key="1">
    <citation type="journal article" date="2019" name="Sci. Rep.">
        <title>Orb-weaving spider Araneus ventricosus genome elucidates the spidroin gene catalogue.</title>
        <authorList>
            <person name="Kono N."/>
            <person name="Nakamura H."/>
            <person name="Ohtoshi R."/>
            <person name="Moran D.A.P."/>
            <person name="Shinohara A."/>
            <person name="Yoshida Y."/>
            <person name="Fujiwara M."/>
            <person name="Mori M."/>
            <person name="Tomita M."/>
            <person name="Arakawa K."/>
        </authorList>
    </citation>
    <scope>NUCLEOTIDE SEQUENCE [LARGE SCALE GENOMIC DNA]</scope>
</reference>
<keyword evidence="5" id="KW-1185">Reference proteome</keyword>
<feature type="non-terminal residue" evidence="1">
    <location>
        <position position="1"/>
    </location>
</feature>
<sequence length="67" mass="7588">LTNESHNSSPLFDDSLLTLLTSESSMERLNEFARLLNDRMPRGMRADLQRRASIANVPIHSLALSYN</sequence>
<comment type="caution">
    <text evidence="1">The sequence shown here is derived from an EMBL/GenBank/DDBJ whole genome shotgun (WGS) entry which is preliminary data.</text>
</comment>
<evidence type="ECO:0000313" key="2">
    <source>
        <dbReference type="EMBL" id="GBN45637.1"/>
    </source>
</evidence>
<dbReference type="Proteomes" id="UP000499080">
    <property type="component" value="Unassembled WGS sequence"/>
</dbReference>
<dbReference type="EMBL" id="BGPR01212738">
    <property type="protein sequence ID" value="GBN45637.1"/>
    <property type="molecule type" value="Genomic_DNA"/>
</dbReference>
<organism evidence="1 5">
    <name type="scientific">Araneus ventricosus</name>
    <name type="common">Orbweaver spider</name>
    <name type="synonym">Epeira ventricosa</name>
    <dbReference type="NCBI Taxonomy" id="182803"/>
    <lineage>
        <taxon>Eukaryota</taxon>
        <taxon>Metazoa</taxon>
        <taxon>Ecdysozoa</taxon>
        <taxon>Arthropoda</taxon>
        <taxon>Chelicerata</taxon>
        <taxon>Arachnida</taxon>
        <taxon>Araneae</taxon>
        <taxon>Araneomorphae</taxon>
        <taxon>Entelegynae</taxon>
        <taxon>Araneoidea</taxon>
        <taxon>Araneidae</taxon>
        <taxon>Araneus</taxon>
    </lineage>
</organism>
<dbReference type="EMBL" id="BGPR01212721">
    <property type="protein sequence ID" value="GBN45596.1"/>
    <property type="molecule type" value="Genomic_DNA"/>
</dbReference>
<evidence type="ECO:0000313" key="1">
    <source>
        <dbReference type="EMBL" id="GBN45596.1"/>
    </source>
</evidence>
<proteinExistence type="predicted"/>
<name>A0A4Y2P6E2_ARAVE</name>
<evidence type="ECO:0000313" key="5">
    <source>
        <dbReference type="Proteomes" id="UP000499080"/>
    </source>
</evidence>
<accession>A0A4Y2P6E2</accession>
<dbReference type="EMBL" id="BGPR01212754">
    <property type="protein sequence ID" value="GBN45671.1"/>
    <property type="molecule type" value="Genomic_DNA"/>
</dbReference>